<sequence>MRRLTTQYLLTCAVIGVAGAALLAPANWLSTVLFATVPFVSVGLAGLWLMPAVIGMRLLQRPGTALLVGLVSGLATAPFSGYGLMSVATNVWWAFFVEIGFLVVAYRWFRVWQYYLGAVVVGVAYPFLASASFGLDQFEPVAVVLFSALTLVSAVASVALGLAIAKAARRAGVGPPAFQWRRDRVAAQPEPAVAPVD</sequence>
<evidence type="ECO:0000256" key="1">
    <source>
        <dbReference type="SAM" id="Phobius"/>
    </source>
</evidence>
<proteinExistence type="predicted"/>
<dbReference type="AlphaFoldDB" id="A0A1G8F0N3"/>
<keyword evidence="1" id="KW-0472">Membrane</keyword>
<dbReference type="Proteomes" id="UP000198822">
    <property type="component" value="Chromosome I"/>
</dbReference>
<gene>
    <name evidence="2" type="ORF">SAMN04489720_2274</name>
</gene>
<protein>
    <submittedName>
        <fullName evidence="2">Energy-coupling factor transport system substrate-specific component</fullName>
    </submittedName>
</protein>
<evidence type="ECO:0000313" key="2">
    <source>
        <dbReference type="EMBL" id="SDH75695.1"/>
    </source>
</evidence>
<keyword evidence="3" id="KW-1185">Reference proteome</keyword>
<evidence type="ECO:0000313" key="3">
    <source>
        <dbReference type="Proteomes" id="UP000198822"/>
    </source>
</evidence>
<reference evidence="3" key="1">
    <citation type="submission" date="2016-10" db="EMBL/GenBank/DDBJ databases">
        <authorList>
            <person name="Varghese N."/>
            <person name="Submissions S."/>
        </authorList>
    </citation>
    <scope>NUCLEOTIDE SEQUENCE [LARGE SCALE GENOMIC DNA]</scope>
    <source>
        <strain evidence="3">DSM 22002</strain>
    </source>
</reference>
<feature type="transmembrane region" description="Helical" evidence="1">
    <location>
        <begin position="65"/>
        <end position="85"/>
    </location>
</feature>
<feature type="transmembrane region" description="Helical" evidence="1">
    <location>
        <begin position="114"/>
        <end position="135"/>
    </location>
</feature>
<organism evidence="2 3">
    <name type="scientific">Agrococcus jejuensis</name>
    <dbReference type="NCBI Taxonomy" id="399736"/>
    <lineage>
        <taxon>Bacteria</taxon>
        <taxon>Bacillati</taxon>
        <taxon>Actinomycetota</taxon>
        <taxon>Actinomycetes</taxon>
        <taxon>Micrococcales</taxon>
        <taxon>Microbacteriaceae</taxon>
        <taxon>Agrococcus</taxon>
    </lineage>
</organism>
<dbReference type="InterPro" id="IPR017195">
    <property type="entry name" value="ABC_thiamin-permease_prd"/>
</dbReference>
<feature type="transmembrane region" description="Helical" evidence="1">
    <location>
        <begin position="30"/>
        <end position="53"/>
    </location>
</feature>
<dbReference type="Pfam" id="PF09819">
    <property type="entry name" value="ABC_cobalt"/>
    <property type="match status" value="1"/>
</dbReference>
<accession>A0A1G8F0N3</accession>
<feature type="transmembrane region" description="Helical" evidence="1">
    <location>
        <begin position="141"/>
        <end position="165"/>
    </location>
</feature>
<dbReference type="EMBL" id="LT629695">
    <property type="protein sequence ID" value="SDH75695.1"/>
    <property type="molecule type" value="Genomic_DNA"/>
</dbReference>
<name>A0A1G8F0N3_9MICO</name>
<keyword evidence="1" id="KW-0812">Transmembrane</keyword>
<feature type="transmembrane region" description="Helical" evidence="1">
    <location>
        <begin position="91"/>
        <end position="109"/>
    </location>
</feature>
<dbReference type="RefSeq" id="WP_092505098.1">
    <property type="nucleotide sequence ID" value="NZ_LT629695.1"/>
</dbReference>
<dbReference type="OrthoDB" id="5115961at2"/>
<dbReference type="STRING" id="399736.SAMN04489720_2274"/>
<keyword evidence="1" id="KW-1133">Transmembrane helix</keyword>